<organism evidence="1">
    <name type="scientific">uncultured Helicobacter sp</name>
    <dbReference type="NCBI Taxonomy" id="175537"/>
    <lineage>
        <taxon>Bacteria</taxon>
        <taxon>Pseudomonadati</taxon>
        <taxon>Campylobacterota</taxon>
        <taxon>Epsilonproteobacteria</taxon>
        <taxon>Campylobacterales</taxon>
        <taxon>Helicobacteraceae</taxon>
        <taxon>Helicobacter</taxon>
        <taxon>environmental samples</taxon>
    </lineage>
</organism>
<dbReference type="SUPFAM" id="SSF53448">
    <property type="entry name" value="Nucleotide-diphospho-sugar transferases"/>
    <property type="match status" value="1"/>
</dbReference>
<proteinExistence type="predicted"/>
<accession>A0A650EL74</accession>
<protein>
    <recommendedName>
        <fullName evidence="2">Glycosyltransferase 2-like domain-containing protein</fullName>
    </recommendedName>
</protein>
<dbReference type="AlphaFoldDB" id="A0A650EL74"/>
<reference evidence="1" key="1">
    <citation type="journal article" date="2020" name="J. ISSAAS">
        <title>Lactobacilli and other gastrointestinal microbiota of Peromyscus leucopus, reservoir host for agents of Lyme disease and other zoonoses in North America.</title>
        <authorList>
            <person name="Milovic A."/>
            <person name="Bassam K."/>
            <person name="Shao H."/>
            <person name="Chatzistamou I."/>
            <person name="Tufts D.M."/>
            <person name="Diuk-Wasser M."/>
            <person name="Barbour A.G."/>
        </authorList>
    </citation>
    <scope>NUCLEOTIDE SEQUENCE</scope>
    <source>
        <strain evidence="1">LL4</strain>
    </source>
</reference>
<evidence type="ECO:0008006" key="2">
    <source>
        <dbReference type="Google" id="ProtNLM"/>
    </source>
</evidence>
<evidence type="ECO:0000313" key="1">
    <source>
        <dbReference type="EMBL" id="QGT50316.1"/>
    </source>
</evidence>
<dbReference type="Gene3D" id="3.90.550.10">
    <property type="entry name" value="Spore Coat Polysaccharide Biosynthesis Protein SpsA, Chain A"/>
    <property type="match status" value="1"/>
</dbReference>
<gene>
    <name evidence="1" type="ORF">Helico6505_1480</name>
</gene>
<name>A0A650EL74_9HELI</name>
<dbReference type="EMBL" id="MN577568">
    <property type="protein sequence ID" value="QGT50316.1"/>
    <property type="molecule type" value="Genomic_DNA"/>
</dbReference>
<dbReference type="InterPro" id="IPR029044">
    <property type="entry name" value="Nucleotide-diphossugar_trans"/>
</dbReference>
<sequence length="320" mass="37573">MEDIKHHSYAPVCVIAYNRVDKIKKTIQCLAQNVLADKTDVYIFADAPKNEQAAKGVQEVRDYLDSLSGEGFKSLHIVKAEQNLGILGSILSYGELIFKQYDRFIGLEDDIQTHPYFLSYMNDALNFYQDNQRVMAVTAFTHQIANTKSKTLRTYPHDVLFSYAFHSWGWGMWKDRWEQIDWIHADISWFVRSPKHWIIGTILSWFHLIAIRNSSINGYTVGNLWDLHLSHVLYRQDKVCVWPSLYSYTRNFGFDGTGVHTFNFESNVVDFEFASPKEHLTFTNEINLNKWFHFKVGFRYALVWAFGFVKMFKNKILRKF</sequence>